<evidence type="ECO:0000256" key="1">
    <source>
        <dbReference type="SAM" id="MobiDB-lite"/>
    </source>
</evidence>
<dbReference type="RefSeq" id="WP_136577450.1">
    <property type="nucleotide sequence ID" value="NZ_STFF01000003.1"/>
</dbReference>
<sequence length="95" mass="10120">MQKKTIKKLSILGLVLMVASAVTAAIFPASKEDRQEDIFSISNQSYDDISTYSCNPTVDLLPGDTVCQDDSKTLEANSGSTSQWLSSDGVTTLGA</sequence>
<evidence type="ECO:0000313" key="3">
    <source>
        <dbReference type="EMBL" id="THU39318.1"/>
    </source>
</evidence>
<dbReference type="OrthoDB" id="681135at2"/>
<name>A0A4S8HUK3_9BACT</name>
<feature type="chain" id="PRO_5020237996" evidence="2">
    <location>
        <begin position="25"/>
        <end position="95"/>
    </location>
</feature>
<proteinExistence type="predicted"/>
<keyword evidence="2" id="KW-0732">Signal</keyword>
<accession>A0A4S8HUK3</accession>
<organism evidence="3 4">
    <name type="scientific">Niastella caeni</name>
    <dbReference type="NCBI Taxonomy" id="2569763"/>
    <lineage>
        <taxon>Bacteria</taxon>
        <taxon>Pseudomonadati</taxon>
        <taxon>Bacteroidota</taxon>
        <taxon>Chitinophagia</taxon>
        <taxon>Chitinophagales</taxon>
        <taxon>Chitinophagaceae</taxon>
        <taxon>Niastella</taxon>
    </lineage>
</organism>
<dbReference type="AlphaFoldDB" id="A0A4S8HUK3"/>
<feature type="compositionally biased region" description="Polar residues" evidence="1">
    <location>
        <begin position="74"/>
        <end position="95"/>
    </location>
</feature>
<dbReference type="EMBL" id="STFF01000003">
    <property type="protein sequence ID" value="THU39318.1"/>
    <property type="molecule type" value="Genomic_DNA"/>
</dbReference>
<evidence type="ECO:0000313" key="4">
    <source>
        <dbReference type="Proteomes" id="UP000306918"/>
    </source>
</evidence>
<reference evidence="3 4" key="1">
    <citation type="submission" date="2019-04" db="EMBL/GenBank/DDBJ databases">
        <title>Niastella caeni sp. nov., isolated from activated sludge.</title>
        <authorList>
            <person name="Sheng M."/>
        </authorList>
    </citation>
    <scope>NUCLEOTIDE SEQUENCE [LARGE SCALE GENOMIC DNA]</scope>
    <source>
        <strain evidence="3 4">HX-2-15</strain>
    </source>
</reference>
<gene>
    <name evidence="3" type="ORF">FAM09_12455</name>
</gene>
<feature type="region of interest" description="Disordered" evidence="1">
    <location>
        <begin position="72"/>
        <end position="95"/>
    </location>
</feature>
<keyword evidence="4" id="KW-1185">Reference proteome</keyword>
<feature type="signal peptide" evidence="2">
    <location>
        <begin position="1"/>
        <end position="24"/>
    </location>
</feature>
<protein>
    <submittedName>
        <fullName evidence="3">Uncharacterized protein</fullName>
    </submittedName>
</protein>
<comment type="caution">
    <text evidence="3">The sequence shown here is derived from an EMBL/GenBank/DDBJ whole genome shotgun (WGS) entry which is preliminary data.</text>
</comment>
<evidence type="ECO:0000256" key="2">
    <source>
        <dbReference type="SAM" id="SignalP"/>
    </source>
</evidence>
<dbReference type="Proteomes" id="UP000306918">
    <property type="component" value="Unassembled WGS sequence"/>
</dbReference>